<keyword evidence="2 3" id="KW-0732">Signal</keyword>
<feature type="signal peptide" evidence="3">
    <location>
        <begin position="1"/>
        <end position="22"/>
    </location>
</feature>
<dbReference type="InterPro" id="IPR011250">
    <property type="entry name" value="OMP/PagP_B-barrel"/>
</dbReference>
<evidence type="ECO:0000259" key="4">
    <source>
        <dbReference type="Pfam" id="PF13505"/>
    </source>
</evidence>
<dbReference type="EMBL" id="JBHSMZ010000010">
    <property type="protein sequence ID" value="MFC5549820.1"/>
    <property type="molecule type" value="Genomic_DNA"/>
</dbReference>
<feature type="domain" description="Outer membrane protein beta-barrel" evidence="4">
    <location>
        <begin position="13"/>
        <end position="197"/>
    </location>
</feature>
<sequence length="197" mass="20970">MKKLRSSLLAGLCAIGAAQAQAIDAAPAPATAESKPHAYVGLGLGVVSDTIAGGRRANAKIFGGYEFDRNWGVEAGLAGFRTSEFVAVDYRPDGSYDVGQGKMKSARAYLAGKYSVPVSDRFSAFGKFGLSYSQRKISAPVMGWNHTDRDTGLYAGLGAQYKLTGNLDAVVEYERYGKRKVSGPKADVYSIGLKYGF</sequence>
<dbReference type="SUPFAM" id="SSF56925">
    <property type="entry name" value="OMPA-like"/>
    <property type="match status" value="1"/>
</dbReference>
<proteinExistence type="predicted"/>
<feature type="chain" id="PRO_5047107530" evidence="3">
    <location>
        <begin position="23"/>
        <end position="197"/>
    </location>
</feature>
<gene>
    <name evidence="5" type="ORF">ACFPO9_14990</name>
</gene>
<dbReference type="InterPro" id="IPR027385">
    <property type="entry name" value="Beta-barrel_OMP"/>
</dbReference>
<dbReference type="RefSeq" id="WP_379771919.1">
    <property type="nucleotide sequence ID" value="NZ_JBHSMZ010000010.1"/>
</dbReference>
<accession>A0ABW0S1M6</accession>
<keyword evidence="6" id="KW-1185">Reference proteome</keyword>
<evidence type="ECO:0000313" key="5">
    <source>
        <dbReference type="EMBL" id="MFC5549820.1"/>
    </source>
</evidence>
<reference evidence="6" key="1">
    <citation type="journal article" date="2019" name="Int. J. Syst. Evol. Microbiol.">
        <title>The Global Catalogue of Microorganisms (GCM) 10K type strain sequencing project: providing services to taxonomists for standard genome sequencing and annotation.</title>
        <authorList>
            <consortium name="The Broad Institute Genomics Platform"/>
            <consortium name="The Broad Institute Genome Sequencing Center for Infectious Disease"/>
            <person name="Wu L."/>
            <person name="Ma J."/>
        </authorList>
    </citation>
    <scope>NUCLEOTIDE SEQUENCE [LARGE SCALE GENOMIC DNA]</scope>
    <source>
        <strain evidence="6">CGMCC 4.5798</strain>
    </source>
</reference>
<dbReference type="Gene3D" id="2.40.160.20">
    <property type="match status" value="1"/>
</dbReference>
<dbReference type="Pfam" id="PF13505">
    <property type="entry name" value="OMP_b-brl"/>
    <property type="match status" value="1"/>
</dbReference>
<evidence type="ECO:0000256" key="2">
    <source>
        <dbReference type="ARBA" id="ARBA00022729"/>
    </source>
</evidence>
<evidence type="ECO:0000313" key="6">
    <source>
        <dbReference type="Proteomes" id="UP001596086"/>
    </source>
</evidence>
<protein>
    <submittedName>
        <fullName evidence="5">Porin family protein</fullName>
    </submittedName>
</protein>
<comment type="subcellular location">
    <subcellularLocation>
        <location evidence="1">Cell outer membrane</location>
    </subcellularLocation>
</comment>
<comment type="caution">
    <text evidence="5">The sequence shown here is derived from an EMBL/GenBank/DDBJ whole genome shotgun (WGS) entry which is preliminary data.</text>
</comment>
<evidence type="ECO:0000256" key="1">
    <source>
        <dbReference type="ARBA" id="ARBA00004442"/>
    </source>
</evidence>
<evidence type="ECO:0000256" key="3">
    <source>
        <dbReference type="SAM" id="SignalP"/>
    </source>
</evidence>
<dbReference type="Proteomes" id="UP001596086">
    <property type="component" value="Unassembled WGS sequence"/>
</dbReference>
<organism evidence="5 6">
    <name type="scientific">Massilia aerilata</name>
    <dbReference type="NCBI Taxonomy" id="453817"/>
    <lineage>
        <taxon>Bacteria</taxon>
        <taxon>Pseudomonadati</taxon>
        <taxon>Pseudomonadota</taxon>
        <taxon>Betaproteobacteria</taxon>
        <taxon>Burkholderiales</taxon>
        <taxon>Oxalobacteraceae</taxon>
        <taxon>Telluria group</taxon>
        <taxon>Massilia</taxon>
    </lineage>
</organism>
<name>A0ABW0S1M6_9BURK</name>